<protein>
    <recommendedName>
        <fullName evidence="1">Minor tail T domain-containing protein</fullName>
    </recommendedName>
</protein>
<evidence type="ECO:0000313" key="2">
    <source>
        <dbReference type="EMBL" id="TLP41036.1"/>
    </source>
</evidence>
<sequence length="74" mass="8662">MTHAELLEWQEYYDLEPFPADRQEYQLAVISQILAASVGADKKTEDFLISHKKKVKPKDNKRLEENIKKIFGVK</sequence>
<dbReference type="RefSeq" id="WP_138151438.1">
    <property type="nucleotide sequence ID" value="NZ_VANU01000001.1"/>
</dbReference>
<evidence type="ECO:0000313" key="3">
    <source>
        <dbReference type="Proteomes" id="UP000308901"/>
    </source>
</evidence>
<reference evidence="2 3" key="1">
    <citation type="submission" date="2019-05" db="EMBL/GenBank/DDBJ databases">
        <title>Arcobacter sp. nov., isolated from sea sediment.</title>
        <authorList>
            <person name="Kim W."/>
        </authorList>
    </citation>
    <scope>NUCLEOTIDE SEQUENCE [LARGE SCALE GENOMIC DNA]</scope>
    <source>
        <strain evidence="2 3">CAU 1517</strain>
    </source>
</reference>
<name>A0A5R8Y4P6_9BACT</name>
<gene>
    <name evidence="2" type="ORF">FDK22_03180</name>
</gene>
<proteinExistence type="predicted"/>
<accession>A0A5R8Y4P6</accession>
<evidence type="ECO:0000259" key="1">
    <source>
        <dbReference type="Pfam" id="PF06223"/>
    </source>
</evidence>
<keyword evidence="3" id="KW-1185">Reference proteome</keyword>
<dbReference type="OrthoDB" id="239418at68525"/>
<dbReference type="AlphaFoldDB" id="A0A5R8Y4P6"/>
<dbReference type="Pfam" id="PF06223">
    <property type="entry name" value="Phage_tail_T"/>
    <property type="match status" value="1"/>
</dbReference>
<organism evidence="2 3">
    <name type="scientific">Arcobacter arenosus</name>
    <dbReference type="NCBI Taxonomy" id="2576037"/>
    <lineage>
        <taxon>Bacteria</taxon>
        <taxon>Pseudomonadati</taxon>
        <taxon>Campylobacterota</taxon>
        <taxon>Epsilonproteobacteria</taxon>
        <taxon>Campylobacterales</taxon>
        <taxon>Arcobacteraceae</taxon>
        <taxon>Arcobacter</taxon>
    </lineage>
</organism>
<dbReference type="EMBL" id="VANU01000001">
    <property type="protein sequence ID" value="TLP41036.1"/>
    <property type="molecule type" value="Genomic_DNA"/>
</dbReference>
<comment type="caution">
    <text evidence="2">The sequence shown here is derived from an EMBL/GenBank/DDBJ whole genome shotgun (WGS) entry which is preliminary data.</text>
</comment>
<dbReference type="Proteomes" id="UP000308901">
    <property type="component" value="Unassembled WGS sequence"/>
</dbReference>
<dbReference type="InterPro" id="IPR009350">
    <property type="entry name" value="Phage_tail_T"/>
</dbReference>
<feature type="domain" description="Minor tail T" evidence="1">
    <location>
        <begin position="2"/>
        <end position="72"/>
    </location>
</feature>